<evidence type="ECO:0000256" key="5">
    <source>
        <dbReference type="PROSITE-ProRule" id="PRU01023"/>
    </source>
</evidence>
<keyword evidence="1 5" id="KW-0489">Methyltransferase</keyword>
<accession>A0A6V8LS11</accession>
<evidence type="ECO:0000256" key="2">
    <source>
        <dbReference type="ARBA" id="ARBA00022679"/>
    </source>
</evidence>
<evidence type="ECO:0000313" key="8">
    <source>
        <dbReference type="Proteomes" id="UP000494245"/>
    </source>
</evidence>
<evidence type="ECO:0000259" key="6">
    <source>
        <dbReference type="PROSITE" id="PS51686"/>
    </source>
</evidence>
<evidence type="ECO:0000256" key="1">
    <source>
        <dbReference type="ARBA" id="ARBA00022603"/>
    </source>
</evidence>
<gene>
    <name evidence="7" type="primary">rsmF</name>
    <name evidence="7" type="ORF">NNJEOMEG_03111</name>
</gene>
<dbReference type="EC" id="2.1.1.178" evidence="7"/>
<evidence type="ECO:0000313" key="7">
    <source>
        <dbReference type="EMBL" id="GFK95253.1"/>
    </source>
</evidence>
<comment type="similarity">
    <text evidence="5">Belongs to the class I-like SAM-binding methyltransferase superfamily. RsmB/NOP family.</text>
</comment>
<organism evidence="7 8">
    <name type="scientific">Fundidesulfovibrio magnetotacticus</name>
    <dbReference type="NCBI Taxonomy" id="2730080"/>
    <lineage>
        <taxon>Bacteria</taxon>
        <taxon>Pseudomonadati</taxon>
        <taxon>Thermodesulfobacteriota</taxon>
        <taxon>Desulfovibrionia</taxon>
        <taxon>Desulfovibrionales</taxon>
        <taxon>Desulfovibrionaceae</taxon>
        <taxon>Fundidesulfovibrio</taxon>
    </lineage>
</organism>
<feature type="binding site" evidence="5">
    <location>
        <position position="108"/>
    </location>
    <ligand>
        <name>S-adenosyl-L-methionine</name>
        <dbReference type="ChEBI" id="CHEBI:59789"/>
    </ligand>
</feature>
<dbReference type="GO" id="GO:0001510">
    <property type="term" value="P:RNA methylation"/>
    <property type="evidence" value="ECO:0007669"/>
    <property type="project" value="InterPro"/>
</dbReference>
<keyword evidence="3 5" id="KW-0949">S-adenosyl-L-methionine</keyword>
<dbReference type="SUPFAM" id="SSF53335">
    <property type="entry name" value="S-adenosyl-L-methionine-dependent methyltransferases"/>
    <property type="match status" value="1"/>
</dbReference>
<dbReference type="InterPro" id="IPR001678">
    <property type="entry name" value="MeTrfase_RsmB-F_NOP2_dom"/>
</dbReference>
<evidence type="ECO:0000256" key="4">
    <source>
        <dbReference type="ARBA" id="ARBA00022884"/>
    </source>
</evidence>
<dbReference type="InterPro" id="IPR049560">
    <property type="entry name" value="MeTrfase_RsmB-F_NOP2_cat"/>
</dbReference>
<comment type="caution">
    <text evidence="5">Lacks conserved residue(s) required for the propagation of feature annotation.</text>
</comment>
<feature type="binding site" evidence="5">
    <location>
        <position position="152"/>
    </location>
    <ligand>
        <name>S-adenosyl-L-methionine</name>
        <dbReference type="ChEBI" id="CHEBI:59789"/>
    </ligand>
</feature>
<dbReference type="PRINTS" id="PR02008">
    <property type="entry name" value="RCMTFAMILY"/>
</dbReference>
<name>A0A6V8LS11_9BACT</name>
<keyword evidence="2 5" id="KW-0808">Transferase</keyword>
<proteinExistence type="inferred from homology"/>
<reference evidence="7 8" key="1">
    <citation type="submission" date="2020-04" db="EMBL/GenBank/DDBJ databases">
        <authorList>
            <consortium name="Desulfovibrio sp. FSS-1 genome sequencing consortium"/>
            <person name="Shimoshige H."/>
            <person name="Kobayashi H."/>
            <person name="Maekawa T."/>
        </authorList>
    </citation>
    <scope>NUCLEOTIDE SEQUENCE [LARGE SCALE GENOMIC DNA]</scope>
    <source>
        <strain evidence="7 8">SIID29052-01</strain>
    </source>
</reference>
<dbReference type="EMBL" id="BLTE01000015">
    <property type="protein sequence ID" value="GFK95253.1"/>
    <property type="molecule type" value="Genomic_DNA"/>
</dbReference>
<protein>
    <submittedName>
        <fullName evidence="7">Ribosomal RNA small subunit methyltransferase F</fullName>
        <ecNumber evidence="7">2.1.1.178</ecNumber>
    </submittedName>
</protein>
<feature type="active site" description="Nucleophile" evidence="5">
    <location>
        <position position="205"/>
    </location>
</feature>
<keyword evidence="8" id="KW-1185">Reference proteome</keyword>
<dbReference type="Gene3D" id="3.40.50.150">
    <property type="entry name" value="Vaccinia Virus protein VP39"/>
    <property type="match status" value="1"/>
</dbReference>
<dbReference type="PANTHER" id="PTHR22807:SF30">
    <property type="entry name" value="28S RRNA (CYTOSINE(4447)-C(5))-METHYLTRANSFERASE-RELATED"/>
    <property type="match status" value="1"/>
</dbReference>
<dbReference type="Pfam" id="PF01189">
    <property type="entry name" value="Methyltr_RsmB-F"/>
    <property type="match status" value="1"/>
</dbReference>
<comment type="caution">
    <text evidence="7">The sequence shown here is derived from an EMBL/GenBank/DDBJ whole genome shotgun (WGS) entry which is preliminary data.</text>
</comment>
<dbReference type="Proteomes" id="UP000494245">
    <property type="component" value="Unassembled WGS sequence"/>
</dbReference>
<sequence>MARSFRLVCEASEISRVEDLLRAQGFDFEPEPFHGLCRRLTAEPFPLGASLAARFGLVYIQDRSSMLPPLALAPPPGAAVLDMCASPGGKTSFLAQLAGREGFVLGNEPGADRLATLRRNLACMNLPQAATTGMKGQDLPLPEAAFGHILLDPPCSGWGTAEKNPRVLDLWTPDKAQPLAALQRELLAKASTLLAPGGRLLYSTCTTNVAENEEQALWAVRELGLELAPLAPFAGFSFHEPLLAGAEGTLRVDSEGSEAQGFYLALLVKPGGAATPVGPPGPDAEGVGGPVRDGASDHIPARCVEDEGRVQDPAARGATRREPRERTLRACSGREKPLKRAPREREAGFEALVLEDVAALAPDLAWDALPPGWLEPFKDELCFLPERGRGLLPPRRKGQRLGSLSGGVFRPWGRARVLAPLPGAGPCLDADDPEVLRALLEGRSVGVSPGAARMGLAFRGLPLGFLAVKGARALWSDR</sequence>
<feature type="domain" description="SAM-dependent MTase RsmB/NOP-type" evidence="6">
    <location>
        <begin position="1"/>
        <end position="270"/>
    </location>
</feature>
<reference evidence="7 8" key="2">
    <citation type="submission" date="2020-05" db="EMBL/GenBank/DDBJ databases">
        <title>Draft genome sequence of Desulfovibrio sp. strainFSS-1.</title>
        <authorList>
            <person name="Shimoshige H."/>
            <person name="Kobayashi H."/>
            <person name="Maekawa T."/>
        </authorList>
    </citation>
    <scope>NUCLEOTIDE SEQUENCE [LARGE SCALE GENOMIC DNA]</scope>
    <source>
        <strain evidence="7 8">SIID29052-01</strain>
    </source>
</reference>
<dbReference type="GO" id="GO:0008173">
    <property type="term" value="F:RNA methyltransferase activity"/>
    <property type="evidence" value="ECO:0007669"/>
    <property type="project" value="InterPro"/>
</dbReference>
<dbReference type="AlphaFoldDB" id="A0A6V8LS11"/>
<keyword evidence="4 5" id="KW-0694">RNA-binding</keyword>
<dbReference type="InterPro" id="IPR023267">
    <property type="entry name" value="RCMT"/>
</dbReference>
<dbReference type="InterPro" id="IPR029063">
    <property type="entry name" value="SAM-dependent_MTases_sf"/>
</dbReference>
<dbReference type="GO" id="GO:0003723">
    <property type="term" value="F:RNA binding"/>
    <property type="evidence" value="ECO:0007669"/>
    <property type="project" value="UniProtKB-UniRule"/>
</dbReference>
<dbReference type="RefSeq" id="WP_235957001.1">
    <property type="nucleotide sequence ID" value="NZ_BLTE01000015.1"/>
</dbReference>
<dbReference type="PANTHER" id="PTHR22807">
    <property type="entry name" value="NOP2 YEAST -RELATED NOL1/NOP2/FMU SUN DOMAIN-CONTAINING"/>
    <property type="match status" value="1"/>
</dbReference>
<evidence type="ECO:0000256" key="3">
    <source>
        <dbReference type="ARBA" id="ARBA00022691"/>
    </source>
</evidence>
<dbReference type="PROSITE" id="PS51686">
    <property type="entry name" value="SAM_MT_RSMB_NOP"/>
    <property type="match status" value="1"/>
</dbReference>